<dbReference type="GO" id="GO:0005737">
    <property type="term" value="C:cytoplasm"/>
    <property type="evidence" value="ECO:0007669"/>
    <property type="project" value="TreeGrafter"/>
</dbReference>
<evidence type="ECO:0000256" key="2">
    <source>
        <dbReference type="ARBA" id="ARBA00005290"/>
    </source>
</evidence>
<dbReference type="SUPFAM" id="SSF52540">
    <property type="entry name" value="P-loop containing nucleoside triphosphate hydrolases"/>
    <property type="match status" value="1"/>
</dbReference>
<accession>A0A7M5WVG4</accession>
<dbReference type="InterPro" id="IPR004130">
    <property type="entry name" value="Gpn"/>
</dbReference>
<dbReference type="RefSeq" id="XP_066915323.1">
    <property type="nucleotide sequence ID" value="XM_067059222.1"/>
</dbReference>
<dbReference type="InterPro" id="IPR030231">
    <property type="entry name" value="Gpn2"/>
</dbReference>
<organism evidence="9 10">
    <name type="scientific">Clytia hemisphaerica</name>
    <dbReference type="NCBI Taxonomy" id="252671"/>
    <lineage>
        <taxon>Eukaryota</taxon>
        <taxon>Metazoa</taxon>
        <taxon>Cnidaria</taxon>
        <taxon>Hydrozoa</taxon>
        <taxon>Hydroidolina</taxon>
        <taxon>Leptothecata</taxon>
        <taxon>Obeliida</taxon>
        <taxon>Clytiidae</taxon>
        <taxon>Clytia</taxon>
    </lineage>
</organism>
<dbReference type="Pfam" id="PF03029">
    <property type="entry name" value="ATP_bind_1"/>
    <property type="match status" value="1"/>
</dbReference>
<dbReference type="OrthoDB" id="5839at2759"/>
<evidence type="ECO:0000313" key="10">
    <source>
        <dbReference type="Proteomes" id="UP000594262"/>
    </source>
</evidence>
<name>A0A7M5WVG4_9CNID</name>
<evidence type="ECO:0000256" key="6">
    <source>
        <dbReference type="ARBA" id="ARBA00023134"/>
    </source>
</evidence>
<keyword evidence="4 8" id="KW-0547">Nucleotide-binding</keyword>
<dbReference type="Gene3D" id="3.40.50.300">
    <property type="entry name" value="P-loop containing nucleotide triphosphate hydrolases"/>
    <property type="match status" value="1"/>
</dbReference>
<protein>
    <recommendedName>
        <fullName evidence="3 8">GPN-loop GTPase 2</fullName>
    </recommendedName>
</protein>
<dbReference type="FunFam" id="3.40.50.300:FF:000338">
    <property type="entry name" value="GPN-loop GTPase 2"/>
    <property type="match status" value="1"/>
</dbReference>
<comment type="similarity">
    <text evidence="2 8">Belongs to the GPN-loop GTPase family.</text>
</comment>
<comment type="function">
    <text evidence="1 8">Small GTPase required for proper localization of RNA polymerase II and III (RNAPII and RNAPIII). May act at an RNAP assembly step prior to nuclear import.</text>
</comment>
<dbReference type="CDD" id="cd17871">
    <property type="entry name" value="GPN2"/>
    <property type="match status" value="1"/>
</dbReference>
<dbReference type="PANTHER" id="PTHR21231">
    <property type="entry name" value="XPA-BINDING PROTEIN 1-RELATED"/>
    <property type="match status" value="1"/>
</dbReference>
<evidence type="ECO:0000256" key="5">
    <source>
        <dbReference type="ARBA" id="ARBA00022801"/>
    </source>
</evidence>
<dbReference type="Proteomes" id="UP000594262">
    <property type="component" value="Unplaced"/>
</dbReference>
<evidence type="ECO:0000256" key="7">
    <source>
        <dbReference type="ARBA" id="ARBA00046611"/>
    </source>
</evidence>
<keyword evidence="5 8" id="KW-0378">Hydrolase</keyword>
<evidence type="ECO:0000256" key="4">
    <source>
        <dbReference type="ARBA" id="ARBA00022741"/>
    </source>
</evidence>
<evidence type="ECO:0000256" key="1">
    <source>
        <dbReference type="ARBA" id="ARBA00003181"/>
    </source>
</evidence>
<keyword evidence="10" id="KW-1185">Reference proteome</keyword>
<dbReference type="GeneID" id="136802494"/>
<reference evidence="9" key="1">
    <citation type="submission" date="2021-01" db="UniProtKB">
        <authorList>
            <consortium name="EnsemblMetazoa"/>
        </authorList>
    </citation>
    <scope>IDENTIFICATION</scope>
</reference>
<evidence type="ECO:0000256" key="3">
    <source>
        <dbReference type="ARBA" id="ARBA00014588"/>
    </source>
</evidence>
<comment type="subunit">
    <text evidence="7">Heterodimers with GPN1 or GPN3. Binds to RNA polymerase II (RNAPII).</text>
</comment>
<evidence type="ECO:0000256" key="8">
    <source>
        <dbReference type="RuleBase" id="RU365059"/>
    </source>
</evidence>
<dbReference type="InterPro" id="IPR027417">
    <property type="entry name" value="P-loop_NTPase"/>
</dbReference>
<dbReference type="EnsemblMetazoa" id="CLYHEMT013740.1">
    <property type="protein sequence ID" value="CLYHEMP013740.1"/>
    <property type="gene ID" value="CLYHEMG013740"/>
</dbReference>
<dbReference type="GO" id="GO:0005525">
    <property type="term" value="F:GTP binding"/>
    <property type="evidence" value="ECO:0007669"/>
    <property type="project" value="UniProtKB-KW"/>
</dbReference>
<dbReference type="PANTHER" id="PTHR21231:SF3">
    <property type="entry name" value="GPN-LOOP GTPASE 2"/>
    <property type="match status" value="1"/>
</dbReference>
<dbReference type="GO" id="GO:0003924">
    <property type="term" value="F:GTPase activity"/>
    <property type="evidence" value="ECO:0007669"/>
    <property type="project" value="TreeGrafter"/>
</dbReference>
<proteinExistence type="inferred from homology"/>
<evidence type="ECO:0000313" key="9">
    <source>
        <dbReference type="EnsemblMetazoa" id="CLYHEMP013740.1"/>
    </source>
</evidence>
<keyword evidence="6 8" id="KW-0342">GTP-binding</keyword>
<sequence>MTEKLKPCFGQLIIGPLGSGKTTYCHAVKNFLTGIGRKVVIFNLDPANDNMPFIPDWDLAELICLKDVMNLLKLGPNGGLLYCLEFLEKNFEHLETKLRKFQNDGFYFLFDCPGQVELYTHHTSVHSIVDRLGKLDIRLVAVHLVDSHYCSDASKFISVLLTSLSTMLRIALPHINVLSKMDLIEKYGKLAFDIDYFTEVLDLHYLLENFKEDQKMGKFAKFNEALIGVIQDYSLVSFSKLHVENKESMLNLMKIVDRANGYIYGGLSKESDDVMEMMSDKVGADLDFEANS</sequence>
<dbReference type="AlphaFoldDB" id="A0A7M5WVG4"/>